<dbReference type="Proteomes" id="UP000007881">
    <property type="component" value="Chromosome"/>
</dbReference>
<reference evidence="10 11" key="1">
    <citation type="submission" date="2012-02" db="EMBL/GenBank/DDBJ databases">
        <title>Complete genome sequence of Phycisphaera mikurensis NBRC 102666.</title>
        <authorList>
            <person name="Ankai A."/>
            <person name="Hosoyama A."/>
            <person name="Terui Y."/>
            <person name="Sekine M."/>
            <person name="Fukai R."/>
            <person name="Kato Y."/>
            <person name="Nakamura S."/>
            <person name="Yamada-Narita S."/>
            <person name="Kawakoshi A."/>
            <person name="Fukunaga Y."/>
            <person name="Yamazaki S."/>
            <person name="Fujita N."/>
        </authorList>
    </citation>
    <scope>NUCLEOTIDE SEQUENCE [LARGE SCALE GENOMIC DNA]</scope>
    <source>
        <strain evidence="11">NBRC 102666 / KCTC 22515 / FYK2301M01</strain>
    </source>
</reference>
<dbReference type="Gene3D" id="1.20.5.1030">
    <property type="entry name" value="Preprotein translocase secy subunit"/>
    <property type="match status" value="1"/>
</dbReference>
<keyword evidence="5 9" id="KW-0653">Protein transport</keyword>
<dbReference type="HOGENOM" id="CLU_129315_0_0_0"/>
<evidence type="ECO:0000256" key="3">
    <source>
        <dbReference type="ARBA" id="ARBA00022475"/>
    </source>
</evidence>
<dbReference type="HAMAP" id="MF_00422">
    <property type="entry name" value="SecE"/>
    <property type="match status" value="1"/>
</dbReference>
<evidence type="ECO:0000256" key="6">
    <source>
        <dbReference type="ARBA" id="ARBA00022989"/>
    </source>
</evidence>
<dbReference type="STRING" id="1142394.PSMK_08330"/>
<protein>
    <recommendedName>
        <fullName evidence="9">Protein translocase subunit SecE</fullName>
    </recommendedName>
</protein>
<keyword evidence="11" id="KW-1185">Reference proteome</keyword>
<dbReference type="InterPro" id="IPR038379">
    <property type="entry name" value="SecE_sf"/>
</dbReference>
<keyword evidence="8 9" id="KW-0472">Membrane</keyword>
<dbReference type="GO" id="GO:0065002">
    <property type="term" value="P:intracellular protein transmembrane transport"/>
    <property type="evidence" value="ECO:0007669"/>
    <property type="project" value="UniProtKB-UniRule"/>
</dbReference>
<keyword evidence="7 9" id="KW-0811">Translocation</keyword>
<dbReference type="Pfam" id="PF00584">
    <property type="entry name" value="SecE"/>
    <property type="match status" value="1"/>
</dbReference>
<sequence length="137" mass="15342">MALLRYKPGQGYYTRTLSFIWFLTLAAALTLWIWTELSAIRENAVFWQAGSAIGMSLLFVPLLYWIVNRPKIADFMIATEQEMRKVNWPSQKEIIGSTAVVITGTLIMALILFLINIFFGAFFQSIGILNAGSGAEA</sequence>
<evidence type="ECO:0000313" key="10">
    <source>
        <dbReference type="EMBL" id="BAM02992.1"/>
    </source>
</evidence>
<dbReference type="GO" id="GO:0009306">
    <property type="term" value="P:protein secretion"/>
    <property type="evidence" value="ECO:0007669"/>
    <property type="project" value="UniProtKB-UniRule"/>
</dbReference>
<dbReference type="RefSeq" id="WP_014436212.1">
    <property type="nucleotide sequence ID" value="NC_017080.1"/>
</dbReference>
<comment type="similarity">
    <text evidence="9">Belongs to the SecE/SEC61-gamma family.</text>
</comment>
<comment type="subcellular location">
    <subcellularLocation>
        <location evidence="1">Membrane</location>
    </subcellularLocation>
</comment>
<keyword evidence="6 9" id="KW-1133">Transmembrane helix</keyword>
<keyword evidence="2 9" id="KW-0813">Transport</keyword>
<evidence type="ECO:0000256" key="8">
    <source>
        <dbReference type="ARBA" id="ARBA00023136"/>
    </source>
</evidence>
<dbReference type="GO" id="GO:0043952">
    <property type="term" value="P:protein transport by the Sec complex"/>
    <property type="evidence" value="ECO:0007669"/>
    <property type="project" value="UniProtKB-UniRule"/>
</dbReference>
<evidence type="ECO:0000256" key="7">
    <source>
        <dbReference type="ARBA" id="ARBA00023010"/>
    </source>
</evidence>
<keyword evidence="9" id="KW-0997">Cell inner membrane</keyword>
<dbReference type="KEGG" id="phm:PSMK_08330"/>
<dbReference type="eggNOG" id="COG0690">
    <property type="taxonomic scope" value="Bacteria"/>
</dbReference>
<name>I0ICK4_PHYMF</name>
<keyword evidence="3 9" id="KW-1003">Cell membrane</keyword>
<dbReference type="GO" id="GO:0005886">
    <property type="term" value="C:plasma membrane"/>
    <property type="evidence" value="ECO:0007669"/>
    <property type="project" value="UniProtKB-UniRule"/>
</dbReference>
<dbReference type="AlphaFoldDB" id="I0ICK4"/>
<evidence type="ECO:0000256" key="4">
    <source>
        <dbReference type="ARBA" id="ARBA00022692"/>
    </source>
</evidence>
<feature type="transmembrane region" description="Helical" evidence="9">
    <location>
        <begin position="46"/>
        <end position="67"/>
    </location>
</feature>
<keyword evidence="4 9" id="KW-0812">Transmembrane</keyword>
<feature type="transmembrane region" description="Helical" evidence="9">
    <location>
        <begin position="94"/>
        <end position="123"/>
    </location>
</feature>
<dbReference type="PANTHER" id="PTHR33910:SF1">
    <property type="entry name" value="PROTEIN TRANSLOCASE SUBUNIT SECE"/>
    <property type="match status" value="1"/>
</dbReference>
<dbReference type="GO" id="GO:0006605">
    <property type="term" value="P:protein targeting"/>
    <property type="evidence" value="ECO:0007669"/>
    <property type="project" value="UniProtKB-UniRule"/>
</dbReference>
<comment type="caution">
    <text evidence="9">Lacks conserved residue(s) required for the propagation of feature annotation.</text>
</comment>
<gene>
    <name evidence="9 10" type="primary">secE</name>
    <name evidence="10" type="ordered locus">PSMK_08330</name>
</gene>
<organism evidence="10 11">
    <name type="scientific">Phycisphaera mikurensis (strain NBRC 102666 / KCTC 22515 / FYK2301M01)</name>
    <dbReference type="NCBI Taxonomy" id="1142394"/>
    <lineage>
        <taxon>Bacteria</taxon>
        <taxon>Pseudomonadati</taxon>
        <taxon>Planctomycetota</taxon>
        <taxon>Phycisphaerae</taxon>
        <taxon>Phycisphaerales</taxon>
        <taxon>Phycisphaeraceae</taxon>
        <taxon>Phycisphaera</taxon>
    </lineage>
</organism>
<accession>I0ICK4</accession>
<comment type="function">
    <text evidence="9">Essential subunit of the Sec protein translocation channel SecYEG. Clamps together the 2 halves of SecY. May contact the channel plug during translocation.</text>
</comment>
<proteinExistence type="inferred from homology"/>
<evidence type="ECO:0000313" key="11">
    <source>
        <dbReference type="Proteomes" id="UP000007881"/>
    </source>
</evidence>
<feature type="transmembrane region" description="Helical" evidence="9">
    <location>
        <begin position="12"/>
        <end position="34"/>
    </location>
</feature>
<dbReference type="PANTHER" id="PTHR33910">
    <property type="entry name" value="PROTEIN TRANSLOCASE SUBUNIT SECE"/>
    <property type="match status" value="1"/>
</dbReference>
<dbReference type="NCBIfam" id="TIGR00964">
    <property type="entry name" value="secE_bact"/>
    <property type="match status" value="1"/>
</dbReference>
<dbReference type="InterPro" id="IPR001901">
    <property type="entry name" value="Translocase_SecE/Sec61-g"/>
</dbReference>
<evidence type="ECO:0000256" key="9">
    <source>
        <dbReference type="HAMAP-Rule" id="MF_00422"/>
    </source>
</evidence>
<comment type="subunit">
    <text evidence="9">Component of the Sec protein translocase complex. Heterotrimer consisting of SecY, SecE and SecG subunits. The heterotrimers can form oligomers, although 1 heterotrimer is thought to be able to translocate proteins. Interacts with the ribosome. Interacts with SecDF, and other proteins may be involved. Interacts with SecA.</text>
</comment>
<evidence type="ECO:0000256" key="2">
    <source>
        <dbReference type="ARBA" id="ARBA00022448"/>
    </source>
</evidence>
<dbReference type="GO" id="GO:0008320">
    <property type="term" value="F:protein transmembrane transporter activity"/>
    <property type="evidence" value="ECO:0007669"/>
    <property type="project" value="UniProtKB-UniRule"/>
</dbReference>
<dbReference type="EMBL" id="AP012338">
    <property type="protein sequence ID" value="BAM02992.1"/>
    <property type="molecule type" value="Genomic_DNA"/>
</dbReference>
<evidence type="ECO:0000256" key="1">
    <source>
        <dbReference type="ARBA" id="ARBA00004370"/>
    </source>
</evidence>
<evidence type="ECO:0000256" key="5">
    <source>
        <dbReference type="ARBA" id="ARBA00022927"/>
    </source>
</evidence>
<dbReference type="InterPro" id="IPR005807">
    <property type="entry name" value="SecE_bac"/>
</dbReference>